<protein>
    <recommendedName>
        <fullName evidence="4">Spore coat protein U domain-containing protein</fullName>
    </recommendedName>
</protein>
<sequence>MRRGGRIFMCILALLGAMALSALAEVRARDASSFIVSLRVDPSCGVSELGHGTQAGQVLPQVSCSPATVPFQVHVAADSTLNGSPAGEPSLWYLPSAGTYQPDAPSVAAPLSSAGESGAVTMVYVVF</sequence>
<accession>A0A225M1F2</accession>
<reference evidence="3" key="1">
    <citation type="submission" date="2017-06" db="EMBL/GenBank/DDBJ databases">
        <title>Herbaspirillum phytohormonus sp. nov., isolated from the root nodule of Robinia pseudoacacia in lead-zinc mine.</title>
        <authorList>
            <person name="Fan M."/>
            <person name="Lin Y."/>
        </authorList>
    </citation>
    <scope>NUCLEOTIDE SEQUENCE [LARGE SCALE GENOMIC DNA]</scope>
    <source>
        <strain evidence="3">SC-089</strain>
    </source>
</reference>
<evidence type="ECO:0008006" key="4">
    <source>
        <dbReference type="Google" id="ProtNLM"/>
    </source>
</evidence>
<gene>
    <name evidence="2" type="ORF">CEY11_20820</name>
</gene>
<evidence type="ECO:0000313" key="3">
    <source>
        <dbReference type="Proteomes" id="UP000214603"/>
    </source>
</evidence>
<comment type="caution">
    <text evidence="2">The sequence shown here is derived from an EMBL/GenBank/DDBJ whole genome shotgun (WGS) entry which is preliminary data.</text>
</comment>
<dbReference type="EMBL" id="NJIH01000013">
    <property type="protein sequence ID" value="OWT55164.1"/>
    <property type="molecule type" value="Genomic_DNA"/>
</dbReference>
<evidence type="ECO:0000256" key="1">
    <source>
        <dbReference type="SAM" id="SignalP"/>
    </source>
</evidence>
<keyword evidence="1" id="KW-0732">Signal</keyword>
<dbReference type="Proteomes" id="UP000214603">
    <property type="component" value="Unassembled WGS sequence"/>
</dbReference>
<evidence type="ECO:0000313" key="2">
    <source>
        <dbReference type="EMBL" id="OWT55164.1"/>
    </source>
</evidence>
<keyword evidence="3" id="KW-1185">Reference proteome</keyword>
<dbReference type="AlphaFoldDB" id="A0A225M1F2"/>
<feature type="chain" id="PRO_5012352743" description="Spore coat protein U domain-containing protein" evidence="1">
    <location>
        <begin position="25"/>
        <end position="127"/>
    </location>
</feature>
<feature type="signal peptide" evidence="1">
    <location>
        <begin position="1"/>
        <end position="24"/>
    </location>
</feature>
<proteinExistence type="predicted"/>
<organism evidence="2 3">
    <name type="scientific">Candidimonas nitroreducens</name>
    <dbReference type="NCBI Taxonomy" id="683354"/>
    <lineage>
        <taxon>Bacteria</taxon>
        <taxon>Pseudomonadati</taxon>
        <taxon>Pseudomonadota</taxon>
        <taxon>Betaproteobacteria</taxon>
        <taxon>Burkholderiales</taxon>
        <taxon>Alcaligenaceae</taxon>
        <taxon>Candidimonas</taxon>
    </lineage>
</organism>
<name>A0A225M1F2_9BURK</name>